<reference evidence="11" key="1">
    <citation type="submission" date="2022-08" db="UniProtKB">
        <authorList>
            <consortium name="EnsemblMetazoa"/>
        </authorList>
    </citation>
    <scope>IDENTIFICATION</scope>
    <source>
        <strain evidence="11">05x7-T-G4-1.051#20</strain>
    </source>
</reference>
<dbReference type="GO" id="GO:0005576">
    <property type="term" value="C:extracellular region"/>
    <property type="evidence" value="ECO:0007669"/>
    <property type="project" value="UniProtKB-SubCell"/>
</dbReference>
<keyword evidence="4" id="KW-0325">Glycoprotein</keyword>
<dbReference type="AlphaFoldDB" id="A0A8W8NRB4"/>
<keyword evidence="12" id="KW-1185">Reference proteome</keyword>
<dbReference type="OrthoDB" id="6101840at2759"/>
<dbReference type="InterPro" id="IPR056861">
    <property type="entry name" value="HMCN1-like_VWA"/>
</dbReference>
<dbReference type="EnsemblMetazoa" id="G6885.2">
    <property type="protein sequence ID" value="G6885.2:cds"/>
    <property type="gene ID" value="G6885"/>
</dbReference>
<evidence type="ECO:0000256" key="6">
    <source>
        <dbReference type="SAM" id="Phobius"/>
    </source>
</evidence>
<feature type="region of interest" description="Disordered" evidence="5">
    <location>
        <begin position="777"/>
        <end position="796"/>
    </location>
</feature>
<keyword evidence="2" id="KW-0964">Secreted</keyword>
<organism evidence="11 12">
    <name type="scientific">Magallana gigas</name>
    <name type="common">Pacific oyster</name>
    <name type="synonym">Crassostrea gigas</name>
    <dbReference type="NCBI Taxonomy" id="29159"/>
    <lineage>
        <taxon>Eukaryota</taxon>
        <taxon>Metazoa</taxon>
        <taxon>Spiralia</taxon>
        <taxon>Lophotrochozoa</taxon>
        <taxon>Mollusca</taxon>
        <taxon>Bivalvia</taxon>
        <taxon>Autobranchia</taxon>
        <taxon>Pteriomorphia</taxon>
        <taxon>Ostreida</taxon>
        <taxon>Ostreoidea</taxon>
        <taxon>Ostreidae</taxon>
        <taxon>Magallana</taxon>
    </lineage>
</organism>
<dbReference type="InterPro" id="IPR056862">
    <property type="entry name" value="VWA7_N"/>
</dbReference>
<name>A0A8W8NRB4_MAGGI</name>
<evidence type="ECO:0000256" key="7">
    <source>
        <dbReference type="SAM" id="SignalP"/>
    </source>
</evidence>
<sequence>MPTFVLFLLGCCVLSVRGFLPSKESTNGRPDYTHASITQAAIYHATSDVIANVISPGKYNASDPDTTITTYFDHDALIHFAQTVMDIVNKNNLAQRTYRDVATRTMNCEQIVPGHLLLQTLRDNIIHQSQTANPNWDAVRDLIGQYLFTLQEFYSNTNWVEMFGDRVCQELGISGESLPYKVSDHNKVTCTSCNYTKEAVQQYSCVDNMRSDGQLLTSGYTSYQNINKPIGQFPPNMGKCSHGGPYDNSKDIPATGGINKETSSPELSPHFDLHQSAGEAAIQATYDFFVGNGTGLLFVLGIENFKEVMGMSYKNPCYNCLAPGLSVVFVIDDTGSMSGEIREATQHSIDIVNAANQLGSNGPSNFILSTFNDPDTSIYNTTDGKEMKKWLHNMTAHGGGDCPEMALTGIVNALKIANPGSCVFFFTDADAKDPEKQNEVINLINAKHFKLVYFLRGDCGGGSRRRRSEFTVQNPTCILNDNSRRAGRARRSSAGFDLFSKIASATGGQIVHTSSSSLGGLLGSFVKNNMGASKLGVTSFEMSTPTHSISVDSDLSILTVTIEGLSSAIYVSLDRPDGSTQMFSGTASIDEIGSTTVISVQNPPAGVWNLQKSQTETWRVKVGGSGNIDFTYKFMEDVHGIKYPITGTSPITGSKLLISISVTGLSPSARVTNIILKKPNGVILTKLPVSDTSSGSNRVLYAYFDVTPEEFFVSINGSIGTNIFTREKSDIIRPVTGEITFTSKPENLILGETSVIDVAVKNTGSTSQTYQLTATSVPSGFPTQRSHSATVGPRSSKEISLTLTPTNVSVATLSVKLTLGGQTLQTISRTLMVVDVPPPKFNEVNRTSSCRQEMLNYYNCKKQNWTLVLDVAFRASLSQLYVTPTTVQLKYARNSPSVYVATLSGTCCTYQSQLTAIDTRGNMKTKTIDFLGGNVFNTTVENFDILTKPIPVKTDKKHESLVHYIKVLTLAGAGTMVLALVVAIVIASVYIKHRKRNSSKNKHEKTPITVSLASLNQIRKNRRIVSALDF</sequence>
<keyword evidence="6" id="KW-0472">Membrane</keyword>
<accession>A0A8W8NRB4</accession>
<evidence type="ECO:0000259" key="8">
    <source>
        <dbReference type="Pfam" id="PF23560"/>
    </source>
</evidence>
<dbReference type="InterPro" id="IPR036465">
    <property type="entry name" value="vWFA_dom_sf"/>
</dbReference>
<evidence type="ECO:0008006" key="13">
    <source>
        <dbReference type="Google" id="ProtNLM"/>
    </source>
</evidence>
<keyword evidence="3 7" id="KW-0732">Signal</keyword>
<feature type="compositionally biased region" description="Polar residues" evidence="5">
    <location>
        <begin position="777"/>
        <end position="789"/>
    </location>
</feature>
<feature type="signal peptide" evidence="7">
    <location>
        <begin position="1"/>
        <end position="18"/>
    </location>
</feature>
<evidence type="ECO:0000259" key="10">
    <source>
        <dbReference type="Pfam" id="PF25107"/>
    </source>
</evidence>
<feature type="transmembrane region" description="Helical" evidence="6">
    <location>
        <begin position="967"/>
        <end position="991"/>
    </location>
</feature>
<evidence type="ECO:0000256" key="3">
    <source>
        <dbReference type="ARBA" id="ARBA00022729"/>
    </source>
</evidence>
<feature type="domain" description="Hemicentin/VWA7 galactose-binding" evidence="8">
    <location>
        <begin position="542"/>
        <end position="625"/>
    </location>
</feature>
<dbReference type="PANTHER" id="PTHR14905:SF7">
    <property type="entry name" value="VON WILLEBRAND FACTOR A DOMAIN-CONTAINING PROTEIN 7"/>
    <property type="match status" value="1"/>
</dbReference>
<evidence type="ECO:0000256" key="1">
    <source>
        <dbReference type="ARBA" id="ARBA00004613"/>
    </source>
</evidence>
<dbReference type="SUPFAM" id="SSF53300">
    <property type="entry name" value="vWA-like"/>
    <property type="match status" value="1"/>
</dbReference>
<evidence type="ECO:0000313" key="12">
    <source>
        <dbReference type="Proteomes" id="UP000005408"/>
    </source>
</evidence>
<dbReference type="Pfam" id="PF23560">
    <property type="entry name" value="GBD_Hemicentin"/>
    <property type="match status" value="1"/>
</dbReference>
<dbReference type="InterPro" id="IPR056475">
    <property type="entry name" value="GBD_Hemicentin/VWA7"/>
</dbReference>
<dbReference type="InterPro" id="IPR052577">
    <property type="entry name" value="VWA7"/>
</dbReference>
<dbReference type="Proteomes" id="UP000005408">
    <property type="component" value="Unassembled WGS sequence"/>
</dbReference>
<protein>
    <recommendedName>
        <fullName evidence="13">von Willebrand factor A domain-containing protein 7</fullName>
    </recommendedName>
</protein>
<keyword evidence="6" id="KW-1133">Transmembrane helix</keyword>
<dbReference type="Gene3D" id="3.40.50.410">
    <property type="entry name" value="von Willebrand factor, type A domain"/>
    <property type="match status" value="1"/>
</dbReference>
<dbReference type="PANTHER" id="PTHR14905">
    <property type="entry name" value="NG37"/>
    <property type="match status" value="1"/>
</dbReference>
<keyword evidence="6" id="KW-0812">Transmembrane</keyword>
<evidence type="ECO:0000256" key="4">
    <source>
        <dbReference type="ARBA" id="ARBA00023180"/>
    </source>
</evidence>
<comment type="subcellular location">
    <subcellularLocation>
        <location evidence="1">Secreted</location>
    </subcellularLocation>
</comment>
<evidence type="ECO:0000256" key="2">
    <source>
        <dbReference type="ARBA" id="ARBA00022525"/>
    </source>
</evidence>
<proteinExistence type="predicted"/>
<feature type="domain" description="VWA7 N-terminal" evidence="10">
    <location>
        <begin position="76"/>
        <end position="288"/>
    </location>
</feature>
<evidence type="ECO:0000259" key="9">
    <source>
        <dbReference type="Pfam" id="PF25106"/>
    </source>
</evidence>
<dbReference type="OMA" id="NTERTMR"/>
<feature type="domain" description="Hemicentin-1-like von Willebrand factor A" evidence="9">
    <location>
        <begin position="326"/>
        <end position="514"/>
    </location>
</feature>
<evidence type="ECO:0000256" key="5">
    <source>
        <dbReference type="SAM" id="MobiDB-lite"/>
    </source>
</evidence>
<dbReference type="Pfam" id="PF25107">
    <property type="entry name" value="VWA7_N"/>
    <property type="match status" value="1"/>
</dbReference>
<feature type="chain" id="PRO_5036451221" description="von Willebrand factor A domain-containing protein 7" evidence="7">
    <location>
        <begin position="19"/>
        <end position="1030"/>
    </location>
</feature>
<evidence type="ECO:0000313" key="11">
    <source>
        <dbReference type="EnsemblMetazoa" id="G6885.2:cds"/>
    </source>
</evidence>
<dbReference type="Pfam" id="PF25106">
    <property type="entry name" value="VWA_4"/>
    <property type="match status" value="1"/>
</dbReference>